<dbReference type="GeneID" id="102803331"/>
<reference evidence="2" key="1">
    <citation type="submission" date="2025-08" db="UniProtKB">
        <authorList>
            <consortium name="RefSeq"/>
        </authorList>
    </citation>
    <scope>IDENTIFICATION</scope>
    <source>
        <tissue evidence="2">Testes</tissue>
    </source>
</reference>
<dbReference type="RefSeq" id="XP_006814365.1">
    <property type="nucleotide sequence ID" value="XM_006814302.1"/>
</dbReference>
<proteinExistence type="predicted"/>
<evidence type="ECO:0000313" key="2">
    <source>
        <dbReference type="RefSeq" id="XP_006814365.1"/>
    </source>
</evidence>
<dbReference type="Proteomes" id="UP000694865">
    <property type="component" value="Unplaced"/>
</dbReference>
<sequence>MNVIMVTNVSDEQGVDALTNRSHLSTTPLNDESQIASNILKIVMRTDPILASCLLCEIQRSTNFRNNFKRFMFDGRISEITHSTFEVVKYNCNRRTANDKLVLLLRPSKDVDPRTFRIGQDLTWSYRLIPQIYIRLHLEDSFSWLSTLGGAYSSLGDKYHHCEAV</sequence>
<dbReference type="Pfam" id="PF16065">
    <property type="entry name" value="DUF4807"/>
    <property type="match status" value="1"/>
</dbReference>
<protein>
    <submittedName>
        <fullName evidence="2">Uncharacterized protein LOC102803331</fullName>
    </submittedName>
</protein>
<keyword evidence="1" id="KW-1185">Reference proteome</keyword>
<dbReference type="PANTHER" id="PTHR36693">
    <property type="entry name" value="GH02722P"/>
    <property type="match status" value="1"/>
</dbReference>
<accession>A0ABM0M2X4</accession>
<name>A0ABM0M2X4_SACKO</name>
<gene>
    <name evidence="2" type="primary">LOC102803331</name>
</gene>
<dbReference type="PANTHER" id="PTHR36693:SF1">
    <property type="entry name" value="GH02722P"/>
    <property type="match status" value="1"/>
</dbReference>
<dbReference type="InterPro" id="IPR032072">
    <property type="entry name" value="DUF4807"/>
</dbReference>
<evidence type="ECO:0000313" key="1">
    <source>
        <dbReference type="Proteomes" id="UP000694865"/>
    </source>
</evidence>
<organism evidence="1 2">
    <name type="scientific">Saccoglossus kowalevskii</name>
    <name type="common">Acorn worm</name>
    <dbReference type="NCBI Taxonomy" id="10224"/>
    <lineage>
        <taxon>Eukaryota</taxon>
        <taxon>Metazoa</taxon>
        <taxon>Hemichordata</taxon>
        <taxon>Enteropneusta</taxon>
        <taxon>Harrimaniidae</taxon>
        <taxon>Saccoglossus</taxon>
    </lineage>
</organism>